<dbReference type="InterPro" id="IPR029058">
    <property type="entry name" value="AB_hydrolase_fold"/>
</dbReference>
<sequence length="527" mass="57526">MPRVPYRYPAPSTDAVADRIRARRGARGLTPLDGMLLNAPNVADGWNTFVGGLRTRTSLRDDLRELMILRVAACNNAAFEWIHHEHVARKAGLSYEQLAVIGHVAAPSSSNDTDASQPDQARGEKLSTLQTAALDFADASTRHVHIPTSIFETFKEHLSSELQRSEERTKDINGGEVTAEQQIVEAAAVVGGYNLVSRFLVALDVDDKAELFVPIPRVERISIPVGGSSKSDSLHTVGSEPGSQASLHAVYLPRQGDQTDKTLVFVNSLLTNYRMWRYTWERLNRDYNLVFYDQRGHGGSYAPTTKGEFNEEGDGKEGGKEKCTMDMLADDLLAVLEHFKIEKAHAVIGISQGGATTLNFALRYPSRAGKVVAGATQAKSPEANIKAWDERIQLAREEGMGRLADVTIPRWFAEGSSFDKDRDYGWLKQGVEGTTVEGFAYSAAALQGYDLLAAGLVDALSKRPEGTTMLLAGEMDGKLPDGLKALGREVEEAGGSVRVEVVPRGGHLPCVNEPEAFLDVLCEFLKE</sequence>
<accession>A0A8K0JLV8</accession>
<dbReference type="PANTHER" id="PTHR34846">
    <property type="entry name" value="4-CARBOXYMUCONOLACTONE DECARBOXYLASE FAMILY PROTEIN (AFU_ORTHOLOGUE AFUA_6G11590)"/>
    <property type="match status" value="1"/>
</dbReference>
<evidence type="ECO:0000259" key="2">
    <source>
        <dbReference type="Pfam" id="PF02627"/>
    </source>
</evidence>
<name>A0A8K0JLV8_9TREE</name>
<dbReference type="InterPro" id="IPR000073">
    <property type="entry name" value="AB_hydrolase_1"/>
</dbReference>
<evidence type="ECO:0000259" key="1">
    <source>
        <dbReference type="Pfam" id="PF00561"/>
    </source>
</evidence>
<proteinExistence type="predicted"/>
<organism evidence="3 4">
    <name type="scientific">Filobasidium floriforme</name>
    <dbReference type="NCBI Taxonomy" id="5210"/>
    <lineage>
        <taxon>Eukaryota</taxon>
        <taxon>Fungi</taxon>
        <taxon>Dikarya</taxon>
        <taxon>Basidiomycota</taxon>
        <taxon>Agaricomycotina</taxon>
        <taxon>Tremellomycetes</taxon>
        <taxon>Filobasidiales</taxon>
        <taxon>Filobasidiaceae</taxon>
        <taxon>Filobasidium</taxon>
    </lineage>
</organism>
<keyword evidence="4" id="KW-1185">Reference proteome</keyword>
<dbReference type="Pfam" id="PF00561">
    <property type="entry name" value="Abhydrolase_1"/>
    <property type="match status" value="1"/>
</dbReference>
<dbReference type="Gene3D" id="1.20.1290.10">
    <property type="entry name" value="AhpD-like"/>
    <property type="match status" value="1"/>
</dbReference>
<protein>
    <submittedName>
        <fullName evidence="3">Uncharacterized protein</fullName>
    </submittedName>
</protein>
<gene>
    <name evidence="3" type="ORF">FFLO_03146</name>
</gene>
<dbReference type="InterPro" id="IPR003779">
    <property type="entry name" value="CMD-like"/>
</dbReference>
<dbReference type="Gene3D" id="3.40.50.1820">
    <property type="entry name" value="alpha/beta hydrolase"/>
    <property type="match status" value="1"/>
</dbReference>
<feature type="domain" description="AB hydrolase-1" evidence="1">
    <location>
        <begin position="262"/>
        <end position="513"/>
    </location>
</feature>
<dbReference type="InterPro" id="IPR029032">
    <property type="entry name" value="AhpD-like"/>
</dbReference>
<dbReference type="OrthoDB" id="9998495at2759"/>
<dbReference type="SUPFAM" id="SSF53474">
    <property type="entry name" value="alpha/beta-Hydrolases"/>
    <property type="match status" value="1"/>
</dbReference>
<dbReference type="GO" id="GO:0051920">
    <property type="term" value="F:peroxiredoxin activity"/>
    <property type="evidence" value="ECO:0007669"/>
    <property type="project" value="InterPro"/>
</dbReference>
<dbReference type="Proteomes" id="UP000812966">
    <property type="component" value="Unassembled WGS sequence"/>
</dbReference>
<dbReference type="SUPFAM" id="SSF69118">
    <property type="entry name" value="AhpD-like"/>
    <property type="match status" value="1"/>
</dbReference>
<dbReference type="PANTHER" id="PTHR34846:SF11">
    <property type="entry name" value="4-CARBOXYMUCONOLACTONE DECARBOXYLASE FAMILY PROTEIN (AFU_ORTHOLOGUE AFUA_6G11590)"/>
    <property type="match status" value="1"/>
</dbReference>
<evidence type="ECO:0000313" key="3">
    <source>
        <dbReference type="EMBL" id="KAG7548941.1"/>
    </source>
</evidence>
<comment type="caution">
    <text evidence="3">The sequence shown here is derived from an EMBL/GenBank/DDBJ whole genome shotgun (WGS) entry which is preliminary data.</text>
</comment>
<evidence type="ECO:0000313" key="4">
    <source>
        <dbReference type="Proteomes" id="UP000812966"/>
    </source>
</evidence>
<dbReference type="AlphaFoldDB" id="A0A8K0JLV8"/>
<reference evidence="3" key="1">
    <citation type="submission" date="2020-04" db="EMBL/GenBank/DDBJ databases">
        <title>Analysis of mating type loci in Filobasidium floriforme.</title>
        <authorList>
            <person name="Nowrousian M."/>
        </authorList>
    </citation>
    <scope>NUCLEOTIDE SEQUENCE</scope>
    <source>
        <strain evidence="3">CBS 6242</strain>
    </source>
</reference>
<dbReference type="EMBL" id="JABELV010000056">
    <property type="protein sequence ID" value="KAG7548941.1"/>
    <property type="molecule type" value="Genomic_DNA"/>
</dbReference>
<dbReference type="Pfam" id="PF02627">
    <property type="entry name" value="CMD"/>
    <property type="match status" value="1"/>
</dbReference>
<feature type="domain" description="Carboxymuconolactone decarboxylase-like" evidence="2">
    <location>
        <begin position="40"/>
        <end position="107"/>
    </location>
</feature>